<accession>A0A7W9SFH3</accession>
<name>A0A7W9SFH3_9FIRM</name>
<proteinExistence type="predicted"/>
<feature type="region of interest" description="Disordered" evidence="1">
    <location>
        <begin position="287"/>
        <end position="323"/>
    </location>
</feature>
<dbReference type="RefSeq" id="WP_183683689.1">
    <property type="nucleotide sequence ID" value="NZ_JACHHH010000004.1"/>
</dbReference>
<feature type="compositionally biased region" description="Basic and acidic residues" evidence="1">
    <location>
        <begin position="287"/>
        <end position="300"/>
    </location>
</feature>
<evidence type="ECO:0000256" key="2">
    <source>
        <dbReference type="SAM" id="Phobius"/>
    </source>
</evidence>
<evidence type="ECO:0000256" key="1">
    <source>
        <dbReference type="SAM" id="MobiDB-lite"/>
    </source>
</evidence>
<protein>
    <submittedName>
        <fullName evidence="3">Uncharacterized protein YlxW (UPF0749 family)</fullName>
    </submittedName>
</protein>
<dbReference type="GeneID" id="85014657"/>
<reference evidence="3 4" key="1">
    <citation type="submission" date="2020-08" db="EMBL/GenBank/DDBJ databases">
        <title>Genomic Encyclopedia of Type Strains, Phase IV (KMG-IV): sequencing the most valuable type-strain genomes for metagenomic binning, comparative biology and taxonomic classification.</title>
        <authorList>
            <person name="Goeker M."/>
        </authorList>
    </citation>
    <scope>NUCLEOTIDE SEQUENCE [LARGE SCALE GENOMIC DNA]</scope>
    <source>
        <strain evidence="3 4">DSM 17245</strain>
    </source>
</reference>
<feature type="transmembrane region" description="Helical" evidence="2">
    <location>
        <begin position="26"/>
        <end position="46"/>
    </location>
</feature>
<keyword evidence="2" id="KW-1133">Transmembrane helix</keyword>
<dbReference type="Proteomes" id="UP000522163">
    <property type="component" value="Unassembled WGS sequence"/>
</dbReference>
<sequence length="875" mass="95548">MKAWFKEKRKAIRHFLKRKVNGTKGMLSIFLALVVSPLLMSTFIFIEYARIQSIQELMKEVMGSSLYSTLGHYDDYVEERFDLLSISQKDDVNTTYQGYMKANMNALGKGASIQSMEASGQHSLGSASILKQQIYEASEYTVMAQAMWDGFDLDRIKKKLDGLPGMKQLNAGAEVANKAVGYANDTKDMINSVKDFQEKAKDFKEKCQNYKTKYQAFQTAMQTVESIRNSGQEEGLPAAEAAADAAARELATATKELSTSLGNLYDASKDLKEKMEKVKKDLSEVKEATKKKKEESKEAATESAASTGTEIATIPAAGNGTGTEVATVPANGSTEVATTGTAADGEIPDGEGAETIGTDAYKWFEEMHKATENFANKQIQKGIDAIVEAEKTSLNNQATALSSFTASGHSMADLSSAPLGKIEMKGFKEDVAKYVDELVDILDKSATADQDGIKEVIAVGRLAQKLMDMKIFYDNSLDSNINPALLAHTSSFDTSTLLTASGFAGMLQDAIDFADACYGIPNVFKMITKLASFLINLAKFLAGLVTWMAEHFINLAKFLVNYQEYYHAFLLYGYAAYNLPNRTTYKKGSTLTGYSFQKVFSLAGGSDKGGKGGAMSDIASLGNNSGSDPMFKGAELEYMLTGANSEYTAQAGAFFDGYMLRLMVDCYAVFNSDILKALSGLGPVRIVATVIFLLLEPFLDMVILVNGGTQVLFKTTAYLSTKGLPHLAQDMAGILDLSDEQKSTLGGMFERERGGGSSTGTEVAVYHDDPAKHGGQDGSGKTNDKNEMGYFPLDYTAHGAILMILCTPYDQYTDRMQNLIQLEAKEKHKKDFDFDINKAYTSVHSDNKYKLNIFMNLSPTLTGGFPYEKQKDLAY</sequence>
<evidence type="ECO:0000313" key="4">
    <source>
        <dbReference type="Proteomes" id="UP000522163"/>
    </source>
</evidence>
<dbReference type="AlphaFoldDB" id="A0A7W9SFH3"/>
<evidence type="ECO:0000313" key="3">
    <source>
        <dbReference type="EMBL" id="MBB6041139.1"/>
    </source>
</evidence>
<keyword evidence="2" id="KW-0812">Transmembrane</keyword>
<organism evidence="3 4">
    <name type="scientific">Oribacterium sinus</name>
    <dbReference type="NCBI Taxonomy" id="237576"/>
    <lineage>
        <taxon>Bacteria</taxon>
        <taxon>Bacillati</taxon>
        <taxon>Bacillota</taxon>
        <taxon>Clostridia</taxon>
        <taxon>Lachnospirales</taxon>
        <taxon>Lachnospiraceae</taxon>
        <taxon>Oribacterium</taxon>
    </lineage>
</organism>
<dbReference type="EMBL" id="JACHHH010000004">
    <property type="protein sequence ID" value="MBB6041139.1"/>
    <property type="molecule type" value="Genomic_DNA"/>
</dbReference>
<comment type="caution">
    <text evidence="3">The sequence shown here is derived from an EMBL/GenBank/DDBJ whole genome shotgun (WGS) entry which is preliminary data.</text>
</comment>
<keyword evidence="2" id="KW-0472">Membrane</keyword>
<gene>
    <name evidence="3" type="ORF">HNQ46_001111</name>
</gene>
<feature type="compositionally biased region" description="Low complexity" evidence="1">
    <location>
        <begin position="301"/>
        <end position="313"/>
    </location>
</feature>